<dbReference type="SUPFAM" id="SSF51735">
    <property type="entry name" value="NAD(P)-binding Rossmann-fold domains"/>
    <property type="match status" value="1"/>
</dbReference>
<feature type="domain" description="6-phosphogluconate dehydrogenase NADP-binding" evidence="4">
    <location>
        <begin position="3"/>
        <end position="162"/>
    </location>
</feature>
<dbReference type="PANTHER" id="PTHR43060">
    <property type="entry name" value="3-HYDROXYISOBUTYRATE DEHYDROGENASE-LIKE 1, MITOCHONDRIAL-RELATED"/>
    <property type="match status" value="1"/>
</dbReference>
<dbReference type="InterPro" id="IPR029154">
    <property type="entry name" value="HIBADH-like_NADP-bd"/>
</dbReference>
<keyword evidence="7" id="KW-1185">Reference proteome</keyword>
<dbReference type="InterPro" id="IPR015815">
    <property type="entry name" value="HIBADH-related"/>
</dbReference>
<dbReference type="EC" id="1.1.-.-" evidence="6"/>
<organism evidence="6 7">
    <name type="scientific">Bacillus daqingensis</name>
    <dbReference type="NCBI Taxonomy" id="872396"/>
    <lineage>
        <taxon>Bacteria</taxon>
        <taxon>Bacillati</taxon>
        <taxon>Bacillota</taxon>
        <taxon>Bacilli</taxon>
        <taxon>Bacillales</taxon>
        <taxon>Bacillaceae</taxon>
        <taxon>Bacillus</taxon>
    </lineage>
</organism>
<comment type="similarity">
    <text evidence="1">Belongs to the HIBADH-related family.</text>
</comment>
<dbReference type="Gene3D" id="3.40.50.720">
    <property type="entry name" value="NAD(P)-binding Rossmann-like Domain"/>
    <property type="match status" value="1"/>
</dbReference>
<dbReference type="Pfam" id="PF03446">
    <property type="entry name" value="NAD_binding_2"/>
    <property type="match status" value="1"/>
</dbReference>
<feature type="domain" description="3-hydroxyisobutyrate dehydrogenase-like NAD-binding" evidence="5">
    <location>
        <begin position="165"/>
        <end position="285"/>
    </location>
</feature>
<name>A0ABV9NWY0_9BACI</name>
<gene>
    <name evidence="6" type="ORF">ACFO4L_07580</name>
</gene>
<evidence type="ECO:0000256" key="3">
    <source>
        <dbReference type="ARBA" id="ARBA00023027"/>
    </source>
</evidence>
<dbReference type="InterPro" id="IPR013328">
    <property type="entry name" value="6PGD_dom2"/>
</dbReference>
<evidence type="ECO:0000313" key="7">
    <source>
        <dbReference type="Proteomes" id="UP001595896"/>
    </source>
</evidence>
<protein>
    <submittedName>
        <fullName evidence="6">NAD(P)-dependent oxidoreductase</fullName>
        <ecNumber evidence="6">1.1.-.-</ecNumber>
    </submittedName>
</protein>
<evidence type="ECO:0000259" key="5">
    <source>
        <dbReference type="Pfam" id="PF14833"/>
    </source>
</evidence>
<proteinExistence type="inferred from homology"/>
<dbReference type="RefSeq" id="WP_377909085.1">
    <property type="nucleotide sequence ID" value="NZ_JBHSGK010000005.1"/>
</dbReference>
<dbReference type="SUPFAM" id="SSF48179">
    <property type="entry name" value="6-phosphogluconate dehydrogenase C-terminal domain-like"/>
    <property type="match status" value="1"/>
</dbReference>
<dbReference type="Gene3D" id="1.10.1040.10">
    <property type="entry name" value="N-(1-d-carboxylethyl)-l-norvaline Dehydrogenase, domain 2"/>
    <property type="match status" value="1"/>
</dbReference>
<comment type="caution">
    <text evidence="6">The sequence shown here is derived from an EMBL/GenBank/DDBJ whole genome shotgun (WGS) entry which is preliminary data.</text>
</comment>
<dbReference type="GO" id="GO:0016491">
    <property type="term" value="F:oxidoreductase activity"/>
    <property type="evidence" value="ECO:0007669"/>
    <property type="project" value="UniProtKB-KW"/>
</dbReference>
<reference evidence="7" key="1">
    <citation type="journal article" date="2019" name="Int. J. Syst. Evol. Microbiol.">
        <title>The Global Catalogue of Microorganisms (GCM) 10K type strain sequencing project: providing services to taxonomists for standard genome sequencing and annotation.</title>
        <authorList>
            <consortium name="The Broad Institute Genomics Platform"/>
            <consortium name="The Broad Institute Genome Sequencing Center for Infectious Disease"/>
            <person name="Wu L."/>
            <person name="Ma J."/>
        </authorList>
    </citation>
    <scope>NUCLEOTIDE SEQUENCE [LARGE SCALE GENOMIC DNA]</scope>
    <source>
        <strain evidence="7">JCM 12165</strain>
    </source>
</reference>
<keyword evidence="3" id="KW-0520">NAD</keyword>
<dbReference type="InterPro" id="IPR006115">
    <property type="entry name" value="6PGDH_NADP-bd"/>
</dbReference>
<dbReference type="InterPro" id="IPR008927">
    <property type="entry name" value="6-PGluconate_DH-like_C_sf"/>
</dbReference>
<dbReference type="PANTHER" id="PTHR43060:SF15">
    <property type="entry name" value="3-HYDROXYISOBUTYRATE DEHYDROGENASE-LIKE 1, MITOCHONDRIAL-RELATED"/>
    <property type="match status" value="1"/>
</dbReference>
<evidence type="ECO:0000259" key="4">
    <source>
        <dbReference type="Pfam" id="PF03446"/>
    </source>
</evidence>
<dbReference type="Pfam" id="PF14833">
    <property type="entry name" value="NAD_binding_11"/>
    <property type="match status" value="1"/>
</dbReference>
<sequence length="288" mass="30475">MKDVGFIGTGVMGASMAGHLMEAGYTLHVYTRTKEKADKLVQNGAVWHNTPAELAQHTDALITMVGYPEDVEALYFGEAGLIRQAKQGALLIDMTTSSPLLAEKIAAEAEAAGLHALDAPVSGGDVGARNAELAIMCGGSARAFTLGEALFRIMGKKIEHFGAAGSGQFTKMANQIAVAGTMLGVAESLAFAEKAGLDPEQVLQTIETGAAGSFSLTKLGRRMIADDMEPGFYIKHFIKDMSIALQAAEELKLELPGLQLARKLYGQLAENGRADEGTQALIRWYEGG</sequence>
<keyword evidence="2 6" id="KW-0560">Oxidoreductase</keyword>
<accession>A0ABV9NWY0</accession>
<dbReference type="Proteomes" id="UP001595896">
    <property type="component" value="Unassembled WGS sequence"/>
</dbReference>
<dbReference type="PIRSF" id="PIRSF000103">
    <property type="entry name" value="HIBADH"/>
    <property type="match status" value="1"/>
</dbReference>
<dbReference type="EMBL" id="JBHSGK010000005">
    <property type="protein sequence ID" value="MFC4736444.1"/>
    <property type="molecule type" value="Genomic_DNA"/>
</dbReference>
<evidence type="ECO:0000313" key="6">
    <source>
        <dbReference type="EMBL" id="MFC4736444.1"/>
    </source>
</evidence>
<evidence type="ECO:0000256" key="1">
    <source>
        <dbReference type="ARBA" id="ARBA00009080"/>
    </source>
</evidence>
<dbReference type="InterPro" id="IPR036291">
    <property type="entry name" value="NAD(P)-bd_dom_sf"/>
</dbReference>
<evidence type="ECO:0000256" key="2">
    <source>
        <dbReference type="ARBA" id="ARBA00023002"/>
    </source>
</evidence>